<accession>A0A9Q3J3H1</accession>
<comment type="caution">
    <text evidence="2">The sequence shown here is derived from an EMBL/GenBank/DDBJ whole genome shotgun (WGS) entry which is preliminary data.</text>
</comment>
<dbReference type="EMBL" id="AVOT02062566">
    <property type="protein sequence ID" value="MBW0555540.1"/>
    <property type="molecule type" value="Genomic_DNA"/>
</dbReference>
<proteinExistence type="predicted"/>
<evidence type="ECO:0000256" key="1">
    <source>
        <dbReference type="SAM" id="MobiDB-lite"/>
    </source>
</evidence>
<protein>
    <submittedName>
        <fullName evidence="2">Uncharacterized protein</fullName>
    </submittedName>
</protein>
<feature type="non-terminal residue" evidence="2">
    <location>
        <position position="1"/>
    </location>
</feature>
<name>A0A9Q3J3H1_9BASI</name>
<gene>
    <name evidence="2" type="ORF">O181_095255</name>
</gene>
<reference evidence="2" key="1">
    <citation type="submission" date="2021-03" db="EMBL/GenBank/DDBJ databases">
        <title>Draft genome sequence of rust myrtle Austropuccinia psidii MF-1, a brazilian biotype.</title>
        <authorList>
            <person name="Quecine M.C."/>
            <person name="Pachon D.M.R."/>
            <person name="Bonatelli M.L."/>
            <person name="Correr F.H."/>
            <person name="Franceschini L.M."/>
            <person name="Leite T.F."/>
            <person name="Margarido G.R.A."/>
            <person name="Almeida C.A."/>
            <person name="Ferrarezi J.A."/>
            <person name="Labate C.A."/>
        </authorList>
    </citation>
    <scope>NUCLEOTIDE SEQUENCE</scope>
    <source>
        <strain evidence="2">MF-1</strain>
    </source>
</reference>
<evidence type="ECO:0000313" key="3">
    <source>
        <dbReference type="Proteomes" id="UP000765509"/>
    </source>
</evidence>
<dbReference type="Proteomes" id="UP000765509">
    <property type="component" value="Unassembled WGS sequence"/>
</dbReference>
<dbReference type="AlphaFoldDB" id="A0A9Q3J3H1"/>
<evidence type="ECO:0000313" key="2">
    <source>
        <dbReference type="EMBL" id="MBW0555540.1"/>
    </source>
</evidence>
<keyword evidence="3" id="KW-1185">Reference proteome</keyword>
<sequence>SPESQLFLNYYFEPLGAHEYPRNPSDFQGTPWNEEKDSKNKSTSPCEEGSIQTSSHKCKCLTKVAKIPHQEIEEKQEEK</sequence>
<feature type="compositionally biased region" description="Polar residues" evidence="1">
    <location>
        <begin position="41"/>
        <end position="55"/>
    </location>
</feature>
<organism evidence="2 3">
    <name type="scientific">Austropuccinia psidii MF-1</name>
    <dbReference type="NCBI Taxonomy" id="1389203"/>
    <lineage>
        <taxon>Eukaryota</taxon>
        <taxon>Fungi</taxon>
        <taxon>Dikarya</taxon>
        <taxon>Basidiomycota</taxon>
        <taxon>Pucciniomycotina</taxon>
        <taxon>Pucciniomycetes</taxon>
        <taxon>Pucciniales</taxon>
        <taxon>Sphaerophragmiaceae</taxon>
        <taxon>Austropuccinia</taxon>
    </lineage>
</organism>
<feature type="region of interest" description="Disordered" evidence="1">
    <location>
        <begin position="16"/>
        <end position="55"/>
    </location>
</feature>